<dbReference type="Pfam" id="PF00440">
    <property type="entry name" value="TetR_N"/>
    <property type="match status" value="1"/>
</dbReference>
<reference evidence="6" key="1">
    <citation type="journal article" date="2019" name="Int. J. Syst. Evol. Microbiol.">
        <title>The Global Catalogue of Microorganisms (GCM) 10K type strain sequencing project: providing services to taxonomists for standard genome sequencing and annotation.</title>
        <authorList>
            <consortium name="The Broad Institute Genomics Platform"/>
            <consortium name="The Broad Institute Genome Sequencing Center for Infectious Disease"/>
            <person name="Wu L."/>
            <person name="Ma J."/>
        </authorList>
    </citation>
    <scope>NUCLEOTIDE SEQUENCE [LARGE SCALE GENOMIC DNA]</scope>
    <source>
        <strain evidence="6">JCM 32206</strain>
    </source>
</reference>
<evidence type="ECO:0000313" key="5">
    <source>
        <dbReference type="EMBL" id="GAA4473652.1"/>
    </source>
</evidence>
<dbReference type="InterPro" id="IPR036271">
    <property type="entry name" value="Tet_transcr_reg_TetR-rel_C_sf"/>
</dbReference>
<organism evidence="5 6">
    <name type="scientific">Rhodococcus olei</name>
    <dbReference type="NCBI Taxonomy" id="2161675"/>
    <lineage>
        <taxon>Bacteria</taxon>
        <taxon>Bacillati</taxon>
        <taxon>Actinomycetota</taxon>
        <taxon>Actinomycetes</taxon>
        <taxon>Mycobacteriales</taxon>
        <taxon>Nocardiaceae</taxon>
        <taxon>Rhodococcus</taxon>
    </lineage>
</organism>
<dbReference type="PROSITE" id="PS50977">
    <property type="entry name" value="HTH_TETR_2"/>
    <property type="match status" value="1"/>
</dbReference>
<dbReference type="Gene3D" id="1.10.357.10">
    <property type="entry name" value="Tetracycline Repressor, domain 2"/>
    <property type="match status" value="1"/>
</dbReference>
<name>A0ABP8NXA3_9NOCA</name>
<protein>
    <submittedName>
        <fullName evidence="5">TetR/AcrR family transcriptional regulator</fullName>
    </submittedName>
</protein>
<sequence length="216" mass="23978">MTDTAERDHDDVAGDDPLDRDGPPTGTGLDRLLRAALELFSDKGFEATRTRDISARAGLSPAALYVHFASKEEVLHHLVRTTNESTLRALRDAVEPYDDPISRLRAFVTEFSLMHARGYQHARVAQYESRHLLPEHAEIIARTRLQIREAARAEVQRGIDAGVFTIAEPRVAVLAIMSLSIDICRWYRPDGAVPAADLADINSGLILQILRAPGHR</sequence>
<evidence type="ECO:0000256" key="2">
    <source>
        <dbReference type="PROSITE-ProRule" id="PRU00335"/>
    </source>
</evidence>
<dbReference type="PANTHER" id="PTHR30055">
    <property type="entry name" value="HTH-TYPE TRANSCRIPTIONAL REGULATOR RUTR"/>
    <property type="match status" value="1"/>
</dbReference>
<keyword evidence="6" id="KW-1185">Reference proteome</keyword>
<dbReference type="InterPro" id="IPR001647">
    <property type="entry name" value="HTH_TetR"/>
</dbReference>
<feature type="region of interest" description="Disordered" evidence="3">
    <location>
        <begin position="1"/>
        <end position="27"/>
    </location>
</feature>
<accession>A0ABP8NXA3</accession>
<gene>
    <name evidence="5" type="ORF">GCM10023094_07710</name>
</gene>
<feature type="domain" description="HTH tetR-type" evidence="4">
    <location>
        <begin position="26"/>
        <end position="86"/>
    </location>
</feature>
<evidence type="ECO:0000259" key="4">
    <source>
        <dbReference type="PROSITE" id="PS50977"/>
    </source>
</evidence>
<dbReference type="InterPro" id="IPR050109">
    <property type="entry name" value="HTH-type_TetR-like_transc_reg"/>
</dbReference>
<feature type="compositionally biased region" description="Basic and acidic residues" evidence="3">
    <location>
        <begin position="1"/>
        <end position="22"/>
    </location>
</feature>
<evidence type="ECO:0000256" key="3">
    <source>
        <dbReference type="SAM" id="MobiDB-lite"/>
    </source>
</evidence>
<proteinExistence type="predicted"/>
<feature type="DNA-binding region" description="H-T-H motif" evidence="2">
    <location>
        <begin position="49"/>
        <end position="68"/>
    </location>
</feature>
<dbReference type="PRINTS" id="PR00455">
    <property type="entry name" value="HTHTETR"/>
</dbReference>
<dbReference type="RefSeq" id="WP_345342360.1">
    <property type="nucleotide sequence ID" value="NZ_BAABFB010000019.1"/>
</dbReference>
<dbReference type="SUPFAM" id="SSF48498">
    <property type="entry name" value="Tetracyclin repressor-like, C-terminal domain"/>
    <property type="match status" value="1"/>
</dbReference>
<dbReference type="InterPro" id="IPR041490">
    <property type="entry name" value="KstR2_TetR_C"/>
</dbReference>
<dbReference type="PANTHER" id="PTHR30055:SF200">
    <property type="entry name" value="HTH-TYPE TRANSCRIPTIONAL REPRESSOR BDCR"/>
    <property type="match status" value="1"/>
</dbReference>
<dbReference type="Pfam" id="PF17932">
    <property type="entry name" value="TetR_C_24"/>
    <property type="match status" value="1"/>
</dbReference>
<evidence type="ECO:0000313" key="6">
    <source>
        <dbReference type="Proteomes" id="UP001501183"/>
    </source>
</evidence>
<dbReference type="Proteomes" id="UP001501183">
    <property type="component" value="Unassembled WGS sequence"/>
</dbReference>
<comment type="caution">
    <text evidence="5">The sequence shown here is derived from an EMBL/GenBank/DDBJ whole genome shotgun (WGS) entry which is preliminary data.</text>
</comment>
<dbReference type="InterPro" id="IPR009057">
    <property type="entry name" value="Homeodomain-like_sf"/>
</dbReference>
<dbReference type="EMBL" id="BAABFB010000019">
    <property type="protein sequence ID" value="GAA4473652.1"/>
    <property type="molecule type" value="Genomic_DNA"/>
</dbReference>
<evidence type="ECO:0000256" key="1">
    <source>
        <dbReference type="ARBA" id="ARBA00023125"/>
    </source>
</evidence>
<dbReference type="SUPFAM" id="SSF46689">
    <property type="entry name" value="Homeodomain-like"/>
    <property type="match status" value="1"/>
</dbReference>
<keyword evidence="1 2" id="KW-0238">DNA-binding</keyword>